<reference evidence="2 3" key="1">
    <citation type="submission" date="2020-04" db="EMBL/GenBank/DDBJ databases">
        <authorList>
            <person name="Wallbank WR R."/>
            <person name="Pardo Diaz C."/>
            <person name="Kozak K."/>
            <person name="Martin S."/>
            <person name="Jiggins C."/>
            <person name="Moest M."/>
            <person name="Warren A I."/>
            <person name="Byers J.R.P. K."/>
            <person name="Montejo-Kovacevich G."/>
            <person name="Yen C E."/>
        </authorList>
    </citation>
    <scope>NUCLEOTIDE SEQUENCE [LARGE SCALE GENOMIC DNA]</scope>
</reference>
<dbReference type="OrthoDB" id="10050612at2759"/>
<dbReference type="Proteomes" id="UP000494256">
    <property type="component" value="Unassembled WGS sequence"/>
</dbReference>
<evidence type="ECO:0000313" key="3">
    <source>
        <dbReference type="Proteomes" id="UP000494256"/>
    </source>
</evidence>
<comment type="caution">
    <text evidence="2">The sequence shown here is derived from an EMBL/GenBank/DDBJ whole genome shotgun (WGS) entry which is preliminary data.</text>
</comment>
<protein>
    <submittedName>
        <fullName evidence="2">Uncharacterized protein</fullName>
    </submittedName>
</protein>
<proteinExistence type="predicted"/>
<dbReference type="EMBL" id="CADEBD010000342">
    <property type="protein sequence ID" value="CAB3248522.1"/>
    <property type="molecule type" value="Genomic_DNA"/>
</dbReference>
<gene>
    <name evidence="2" type="ORF">APLA_LOCUS12395</name>
</gene>
<organism evidence="2 3">
    <name type="scientific">Arctia plantaginis</name>
    <name type="common">Wood tiger moth</name>
    <name type="synonym">Phalaena plantaginis</name>
    <dbReference type="NCBI Taxonomy" id="874455"/>
    <lineage>
        <taxon>Eukaryota</taxon>
        <taxon>Metazoa</taxon>
        <taxon>Ecdysozoa</taxon>
        <taxon>Arthropoda</taxon>
        <taxon>Hexapoda</taxon>
        <taxon>Insecta</taxon>
        <taxon>Pterygota</taxon>
        <taxon>Neoptera</taxon>
        <taxon>Endopterygota</taxon>
        <taxon>Lepidoptera</taxon>
        <taxon>Glossata</taxon>
        <taxon>Ditrysia</taxon>
        <taxon>Noctuoidea</taxon>
        <taxon>Erebidae</taxon>
        <taxon>Arctiinae</taxon>
        <taxon>Arctia</taxon>
    </lineage>
</organism>
<evidence type="ECO:0000313" key="2">
    <source>
        <dbReference type="EMBL" id="CAB3248522.1"/>
    </source>
</evidence>
<feature type="region of interest" description="Disordered" evidence="1">
    <location>
        <begin position="31"/>
        <end position="63"/>
    </location>
</feature>
<name>A0A8S1ATB6_ARCPL</name>
<evidence type="ECO:0000256" key="1">
    <source>
        <dbReference type="SAM" id="MobiDB-lite"/>
    </source>
</evidence>
<dbReference type="AlphaFoldDB" id="A0A8S1ATB6"/>
<feature type="region of interest" description="Disordered" evidence="1">
    <location>
        <begin position="138"/>
        <end position="164"/>
    </location>
</feature>
<accession>A0A8S1ATB6</accession>
<sequence length="201" mass="22463">MEHAKKKRGENWSSEEKNILRQLIAESAKILEDKSTKTNNVANKREQSKTGGGNKPPSPSPEDLEVMAIAPHDFVVDVCDCDSDAVMTNTTTAIVEDPDTGHSSIEPIVVIISDENVESSIEEKQVIYTSETVQTKSSVEIEENKPKNKKKGKTASLNRNEEGRQAIINSNTEFKKKQLAMLEAQHFYQNKMYPLLVIYSP</sequence>